<dbReference type="GO" id="GO:0008170">
    <property type="term" value="F:N-methyltransferase activity"/>
    <property type="evidence" value="ECO:0007669"/>
    <property type="project" value="UniProtKB-ARBA"/>
</dbReference>
<organism evidence="7 8">
    <name type="scientific">Micrococcus terreus</name>
    <dbReference type="NCBI Taxonomy" id="574650"/>
    <lineage>
        <taxon>Bacteria</taxon>
        <taxon>Bacillati</taxon>
        <taxon>Actinomycetota</taxon>
        <taxon>Actinomycetes</taxon>
        <taxon>Micrococcales</taxon>
        <taxon>Micrococcaceae</taxon>
        <taxon>Micrococcus</taxon>
    </lineage>
</organism>
<dbReference type="InterPro" id="IPR007848">
    <property type="entry name" value="Small_mtfrase_dom"/>
</dbReference>
<dbReference type="GO" id="GO:0032259">
    <property type="term" value="P:methylation"/>
    <property type="evidence" value="ECO:0007669"/>
    <property type="project" value="UniProtKB-KW"/>
</dbReference>
<dbReference type="SUPFAM" id="SSF53335">
    <property type="entry name" value="S-adenosyl-L-methionine-dependent methyltransferases"/>
    <property type="match status" value="1"/>
</dbReference>
<dbReference type="InterPro" id="IPR029063">
    <property type="entry name" value="SAM-dependent_MTases_sf"/>
</dbReference>
<feature type="domain" description="RlmG N-terminal" evidence="6">
    <location>
        <begin position="22"/>
        <end position="203"/>
    </location>
</feature>
<evidence type="ECO:0000256" key="2">
    <source>
        <dbReference type="ARBA" id="ARBA00022552"/>
    </source>
</evidence>
<keyword evidence="8" id="KW-1185">Reference proteome</keyword>
<name>A0A1I7MM23_9MICC</name>
<proteinExistence type="predicted"/>
<accession>A0A1I7MM23</accession>
<keyword evidence="2" id="KW-0698">rRNA processing</keyword>
<dbReference type="GO" id="GO:0006364">
    <property type="term" value="P:rRNA processing"/>
    <property type="evidence" value="ECO:0007669"/>
    <property type="project" value="UniProtKB-KW"/>
</dbReference>
<dbReference type="RefSeq" id="WP_091697046.1">
    <property type="nucleotide sequence ID" value="NZ_FPCG01000005.1"/>
</dbReference>
<dbReference type="PANTHER" id="PTHR47816">
    <property type="entry name" value="RIBOSOMAL RNA SMALL SUBUNIT METHYLTRANSFERASE C"/>
    <property type="match status" value="1"/>
</dbReference>
<dbReference type="InterPro" id="IPR002052">
    <property type="entry name" value="DNA_methylase_N6_adenine_CS"/>
</dbReference>
<dbReference type="GO" id="GO:0008757">
    <property type="term" value="F:S-adenosylmethionine-dependent methyltransferase activity"/>
    <property type="evidence" value="ECO:0007669"/>
    <property type="project" value="InterPro"/>
</dbReference>
<keyword evidence="4 7" id="KW-0808">Transferase</keyword>
<evidence type="ECO:0000259" key="5">
    <source>
        <dbReference type="Pfam" id="PF05175"/>
    </source>
</evidence>
<dbReference type="Pfam" id="PF05175">
    <property type="entry name" value="MTS"/>
    <property type="match status" value="1"/>
</dbReference>
<dbReference type="GO" id="GO:0003676">
    <property type="term" value="F:nucleic acid binding"/>
    <property type="evidence" value="ECO:0007669"/>
    <property type="project" value="InterPro"/>
</dbReference>
<keyword evidence="1" id="KW-0963">Cytoplasm</keyword>
<dbReference type="PROSITE" id="PS00092">
    <property type="entry name" value="N6_MTASE"/>
    <property type="match status" value="1"/>
</dbReference>
<dbReference type="PANTHER" id="PTHR47816:SF4">
    <property type="entry name" value="RIBOSOMAL RNA SMALL SUBUNIT METHYLTRANSFERASE C"/>
    <property type="match status" value="1"/>
</dbReference>
<evidence type="ECO:0000259" key="6">
    <source>
        <dbReference type="Pfam" id="PF26049"/>
    </source>
</evidence>
<reference evidence="7 8" key="1">
    <citation type="submission" date="2016-10" db="EMBL/GenBank/DDBJ databases">
        <authorList>
            <person name="de Groot N.N."/>
        </authorList>
    </citation>
    <scope>NUCLEOTIDE SEQUENCE [LARGE SCALE GENOMIC DNA]</scope>
    <source>
        <strain evidence="7 8">CGMCC 1.7054</strain>
    </source>
</reference>
<dbReference type="CDD" id="cd02440">
    <property type="entry name" value="AdoMet_MTases"/>
    <property type="match status" value="1"/>
</dbReference>
<gene>
    <name evidence="7" type="ORF">SAMN04487966_105153</name>
</gene>
<dbReference type="InterPro" id="IPR058679">
    <property type="entry name" value="RlmG_N"/>
</dbReference>
<evidence type="ECO:0000256" key="4">
    <source>
        <dbReference type="ARBA" id="ARBA00022679"/>
    </source>
</evidence>
<dbReference type="STRING" id="574650.SAMN04487966_105153"/>
<dbReference type="OrthoDB" id="29650at2"/>
<protein>
    <submittedName>
        <fullName evidence="7">16S rRNA m(2)G 1207 methyltransferase</fullName>
    </submittedName>
</protein>
<feature type="domain" description="Methyltransferase small" evidence="5">
    <location>
        <begin position="229"/>
        <end position="401"/>
    </location>
</feature>
<dbReference type="EMBL" id="FPCG01000005">
    <property type="protein sequence ID" value="SFV22957.1"/>
    <property type="molecule type" value="Genomic_DNA"/>
</dbReference>
<dbReference type="Gene3D" id="3.40.50.150">
    <property type="entry name" value="Vaccinia Virus protein VP39"/>
    <property type="match status" value="2"/>
</dbReference>
<evidence type="ECO:0000256" key="3">
    <source>
        <dbReference type="ARBA" id="ARBA00022603"/>
    </source>
</evidence>
<evidence type="ECO:0000256" key="1">
    <source>
        <dbReference type="ARBA" id="ARBA00022490"/>
    </source>
</evidence>
<dbReference type="Proteomes" id="UP000198881">
    <property type="component" value="Unassembled WGS sequence"/>
</dbReference>
<dbReference type="AlphaFoldDB" id="A0A1I7MM23"/>
<sequence>MTSTVPPGQTPDAVLGRLATTLTQDFPFADLVRDPLPTGAGLQAHDAADLLLLDTVATWAQARHPLDPVVVLDDRHGALTLPLLAAGVSVRLGQDSLSHERSVALNAQRFAAHLAASGQLTRGEIGPELLAGARTVLLPLPRSLDALDQTAHLVAEHAHEDVVLLAGGRDKHMSPRMNEVLTRSFTSVVAGRGRSKSRVITARGPRRGRPAPFPRTRAQELPDVGSVTLAAYGATFGGARLDPGTRLLLEAMAAAVHSGTLTTERAIDLGCGNGTIALWLALQWAGLSVLATDQSADACRSAELTARENGVLDRVEIRRDDALSSVDEASEPLVVLNPPFHDGNAVDPGVAQRLIAEAARVLEDGGQLWCVWNSHLRYRPLLERLVGQTRQVARDRQFTVTVSSRRR</sequence>
<keyword evidence="3 7" id="KW-0489">Methyltransferase</keyword>
<dbReference type="Pfam" id="PF26049">
    <property type="entry name" value="RLMG_N"/>
    <property type="match status" value="1"/>
</dbReference>
<evidence type="ECO:0000313" key="7">
    <source>
        <dbReference type="EMBL" id="SFV22957.1"/>
    </source>
</evidence>
<evidence type="ECO:0000313" key="8">
    <source>
        <dbReference type="Proteomes" id="UP000198881"/>
    </source>
</evidence>
<dbReference type="InterPro" id="IPR046977">
    <property type="entry name" value="RsmC/RlmG"/>
</dbReference>